<sequence>MALENILSDGELLALLLSCDERLEKVDHLKRVQLVSLCQAQARALDHFRSAPQILTQPSAVCDPVVLSVIIVSEDTAVGGAESDALVSSEICFCEQGVGTGPVILDTRSVSSQITTTRPATGRSSLRRLPQRAPLVRVERHYHHSVEYLSRVVDSEQDIHTVFDSSESDDESEYPLGYYDESDDDWEETGGRLASPTFSSSQLEQQPALDTGFQGDYYGGVLEASEAEFSPQQGISTGSASIFIEGAAPADGNYDNYSYTHEHSDREEHDCGGTYEEDVDHSDYGSGDHYDSGSGGAGSDSYDGYSSGSS</sequence>
<feature type="compositionally biased region" description="Basic and acidic residues" evidence="1">
    <location>
        <begin position="260"/>
        <end position="271"/>
    </location>
</feature>
<organism evidence="2 3">
    <name type="scientific">Cymbomonas tetramitiformis</name>
    <dbReference type="NCBI Taxonomy" id="36881"/>
    <lineage>
        <taxon>Eukaryota</taxon>
        <taxon>Viridiplantae</taxon>
        <taxon>Chlorophyta</taxon>
        <taxon>Pyramimonadophyceae</taxon>
        <taxon>Pyramimonadales</taxon>
        <taxon>Pyramimonadaceae</taxon>
        <taxon>Cymbomonas</taxon>
    </lineage>
</organism>
<feature type="compositionally biased region" description="Polar residues" evidence="1">
    <location>
        <begin position="196"/>
        <end position="205"/>
    </location>
</feature>
<dbReference type="EMBL" id="LGRX02009963">
    <property type="protein sequence ID" value="KAK3271171.1"/>
    <property type="molecule type" value="Genomic_DNA"/>
</dbReference>
<accession>A0AAE0L3V6</accession>
<evidence type="ECO:0000256" key="1">
    <source>
        <dbReference type="SAM" id="MobiDB-lite"/>
    </source>
</evidence>
<proteinExistence type="predicted"/>
<protein>
    <submittedName>
        <fullName evidence="2">Uncharacterized protein</fullName>
    </submittedName>
</protein>
<evidence type="ECO:0000313" key="3">
    <source>
        <dbReference type="Proteomes" id="UP001190700"/>
    </source>
</evidence>
<dbReference type="Proteomes" id="UP001190700">
    <property type="component" value="Unassembled WGS sequence"/>
</dbReference>
<reference evidence="2 3" key="1">
    <citation type="journal article" date="2015" name="Genome Biol. Evol.">
        <title>Comparative Genomics of a Bacterivorous Green Alga Reveals Evolutionary Causalities and Consequences of Phago-Mixotrophic Mode of Nutrition.</title>
        <authorList>
            <person name="Burns J.A."/>
            <person name="Paasch A."/>
            <person name="Narechania A."/>
            <person name="Kim E."/>
        </authorList>
    </citation>
    <scope>NUCLEOTIDE SEQUENCE [LARGE SCALE GENOMIC DNA]</scope>
    <source>
        <strain evidence="2 3">PLY_AMNH</strain>
    </source>
</reference>
<feature type="compositionally biased region" description="Basic and acidic residues" evidence="1">
    <location>
        <begin position="281"/>
        <end position="291"/>
    </location>
</feature>
<comment type="caution">
    <text evidence="2">The sequence shown here is derived from an EMBL/GenBank/DDBJ whole genome shotgun (WGS) entry which is preliminary data.</text>
</comment>
<feature type="region of interest" description="Disordered" evidence="1">
    <location>
        <begin position="162"/>
        <end position="214"/>
    </location>
</feature>
<feature type="compositionally biased region" description="Low complexity" evidence="1">
    <location>
        <begin position="299"/>
        <end position="310"/>
    </location>
</feature>
<gene>
    <name evidence="2" type="ORF">CYMTET_20466</name>
</gene>
<name>A0AAE0L3V6_9CHLO</name>
<feature type="region of interest" description="Disordered" evidence="1">
    <location>
        <begin position="254"/>
        <end position="310"/>
    </location>
</feature>
<keyword evidence="3" id="KW-1185">Reference proteome</keyword>
<evidence type="ECO:0000313" key="2">
    <source>
        <dbReference type="EMBL" id="KAK3271171.1"/>
    </source>
</evidence>
<dbReference type="AlphaFoldDB" id="A0AAE0L3V6"/>